<proteinExistence type="predicted"/>
<evidence type="ECO:0000313" key="1">
    <source>
        <dbReference type="EMBL" id="KAI0042431.1"/>
    </source>
</evidence>
<reference evidence="1" key="2">
    <citation type="journal article" date="2022" name="New Phytol.">
        <title>Evolutionary transition to the ectomycorrhizal habit in the genomes of a hyperdiverse lineage of mushroom-forming fungi.</title>
        <authorList>
            <person name="Looney B."/>
            <person name="Miyauchi S."/>
            <person name="Morin E."/>
            <person name="Drula E."/>
            <person name="Courty P.E."/>
            <person name="Kohler A."/>
            <person name="Kuo A."/>
            <person name="LaButti K."/>
            <person name="Pangilinan J."/>
            <person name="Lipzen A."/>
            <person name="Riley R."/>
            <person name="Andreopoulos W."/>
            <person name="He G."/>
            <person name="Johnson J."/>
            <person name="Nolan M."/>
            <person name="Tritt A."/>
            <person name="Barry K.W."/>
            <person name="Grigoriev I.V."/>
            <person name="Nagy L.G."/>
            <person name="Hibbett D."/>
            <person name="Henrissat B."/>
            <person name="Matheny P.B."/>
            <person name="Labbe J."/>
            <person name="Martin F.M."/>
        </authorList>
    </citation>
    <scope>NUCLEOTIDE SEQUENCE</scope>
    <source>
        <strain evidence="1">FP105234-sp</strain>
    </source>
</reference>
<reference evidence="1" key="1">
    <citation type="submission" date="2021-02" db="EMBL/GenBank/DDBJ databases">
        <authorList>
            <consortium name="DOE Joint Genome Institute"/>
            <person name="Ahrendt S."/>
            <person name="Looney B.P."/>
            <person name="Miyauchi S."/>
            <person name="Morin E."/>
            <person name="Drula E."/>
            <person name="Courty P.E."/>
            <person name="Chicoki N."/>
            <person name="Fauchery L."/>
            <person name="Kohler A."/>
            <person name="Kuo A."/>
            <person name="Labutti K."/>
            <person name="Pangilinan J."/>
            <person name="Lipzen A."/>
            <person name="Riley R."/>
            <person name="Andreopoulos W."/>
            <person name="He G."/>
            <person name="Johnson J."/>
            <person name="Barry K.W."/>
            <person name="Grigoriev I.V."/>
            <person name="Nagy L."/>
            <person name="Hibbett D."/>
            <person name="Henrissat B."/>
            <person name="Matheny P.B."/>
            <person name="Labbe J."/>
            <person name="Martin F."/>
        </authorList>
    </citation>
    <scope>NUCLEOTIDE SEQUENCE</scope>
    <source>
        <strain evidence="1">FP105234-sp</strain>
    </source>
</reference>
<organism evidence="1 2">
    <name type="scientific">Auriscalpium vulgare</name>
    <dbReference type="NCBI Taxonomy" id="40419"/>
    <lineage>
        <taxon>Eukaryota</taxon>
        <taxon>Fungi</taxon>
        <taxon>Dikarya</taxon>
        <taxon>Basidiomycota</taxon>
        <taxon>Agaricomycotina</taxon>
        <taxon>Agaricomycetes</taxon>
        <taxon>Russulales</taxon>
        <taxon>Auriscalpiaceae</taxon>
        <taxon>Auriscalpium</taxon>
    </lineage>
</organism>
<comment type="caution">
    <text evidence="1">The sequence shown here is derived from an EMBL/GenBank/DDBJ whole genome shotgun (WGS) entry which is preliminary data.</text>
</comment>
<gene>
    <name evidence="1" type="ORF">FA95DRAFT_1564303</name>
</gene>
<accession>A0ACB8RDZ2</accession>
<dbReference type="EMBL" id="MU276066">
    <property type="protein sequence ID" value="KAI0042431.1"/>
    <property type="molecule type" value="Genomic_DNA"/>
</dbReference>
<protein>
    <submittedName>
        <fullName evidence="1">Uncharacterized protein</fullName>
    </submittedName>
</protein>
<dbReference type="Proteomes" id="UP000814033">
    <property type="component" value="Unassembled WGS sequence"/>
</dbReference>
<name>A0ACB8RDZ2_9AGAM</name>
<keyword evidence="2" id="KW-1185">Reference proteome</keyword>
<evidence type="ECO:0000313" key="2">
    <source>
        <dbReference type="Proteomes" id="UP000814033"/>
    </source>
</evidence>
<sequence>MNSDRMLQLKQRGNTAFRSGHYRDAIQLYTDALDAARSEGSTEEKRVLLSNRAQAYLQWGDIYNALRDTDLALSPEYTHTSPPSPASITRKCQWRRARVLNPLGRWMEAQAALDEYARLSSVMGEVRSAESVALEHVLRRALRLPHDSEVVQRVELLRALNARGIIVEEKYIPTFPESPFGVDEDYVDELKFKTSSERPNPALPDPFLTPLAVPVYVRAPHFPHPTRGGRLGMRVTVSEAPPELMTIGDHVDSLLTSFLAYVGAPKGKAGASVRRDFTRHCSEFGASILLMTQKGRLLVIPPETLVRDIWPRARWPREEGAPPPFVNLLRETLRASFEVDGPTFSEGWFLDLHVLPKGELDAFVQELQERLSMLADLARV</sequence>